<dbReference type="Proteomes" id="UP000808349">
    <property type="component" value="Unassembled WGS sequence"/>
</dbReference>
<proteinExistence type="predicted"/>
<protein>
    <submittedName>
        <fullName evidence="2">Class I SAM-dependent methyltransferase</fullName>
    </submittedName>
</protein>
<keyword evidence="2" id="KW-0808">Transferase</keyword>
<name>A0A9D7SAX8_9BACT</name>
<keyword evidence="2" id="KW-0489">Methyltransferase</keyword>
<dbReference type="EMBL" id="JADKFW010000017">
    <property type="protein sequence ID" value="MBK9719282.1"/>
    <property type="molecule type" value="Genomic_DNA"/>
</dbReference>
<evidence type="ECO:0000259" key="1">
    <source>
        <dbReference type="Pfam" id="PF13847"/>
    </source>
</evidence>
<sequence>MNIPFDFIEKNKESWNKRTPYHIDSEFYDQNHFKLNPASLNNIELGLLGDIQNKKILHLQCHFGQDSISLAKLGAEVTAVDFSNIAINEAKKLAVDLKIEIRFIACNIYDLSDYLDDTFDIIYTSYGTIVWLPDLFRWGEIISKYLKPEGRFIFVEFHPLIHMFNEEFTEIKYDYFNIKPIVELEHGTYADRTAPIHHETITWNHSLSEILTALIKNDLTIEDFKEYDFSPYNCFHNLVEVAPKQFQFRNTTVKWPLVFSLSCIKKII</sequence>
<dbReference type="AlphaFoldDB" id="A0A9D7SAX8"/>
<dbReference type="Pfam" id="PF13847">
    <property type="entry name" value="Methyltransf_31"/>
    <property type="match status" value="1"/>
</dbReference>
<dbReference type="GO" id="GO:0008168">
    <property type="term" value="F:methyltransferase activity"/>
    <property type="evidence" value="ECO:0007669"/>
    <property type="project" value="UniProtKB-KW"/>
</dbReference>
<comment type="caution">
    <text evidence="2">The sequence shown here is derived from an EMBL/GenBank/DDBJ whole genome shotgun (WGS) entry which is preliminary data.</text>
</comment>
<dbReference type="GO" id="GO:0032259">
    <property type="term" value="P:methylation"/>
    <property type="evidence" value="ECO:0007669"/>
    <property type="project" value="UniProtKB-KW"/>
</dbReference>
<dbReference type="SUPFAM" id="SSF53335">
    <property type="entry name" value="S-adenosyl-L-methionine-dependent methyltransferases"/>
    <property type="match status" value="1"/>
</dbReference>
<dbReference type="Gene3D" id="3.40.50.150">
    <property type="entry name" value="Vaccinia Virus protein VP39"/>
    <property type="match status" value="1"/>
</dbReference>
<organism evidence="2 3">
    <name type="scientific">Candidatus Defluviibacterium haderslevense</name>
    <dbReference type="NCBI Taxonomy" id="2981993"/>
    <lineage>
        <taxon>Bacteria</taxon>
        <taxon>Pseudomonadati</taxon>
        <taxon>Bacteroidota</taxon>
        <taxon>Saprospiria</taxon>
        <taxon>Saprospirales</taxon>
        <taxon>Saprospiraceae</taxon>
        <taxon>Candidatus Defluviibacterium</taxon>
    </lineage>
</organism>
<accession>A0A9D7SAX8</accession>
<gene>
    <name evidence="2" type="ORF">IPO85_17545</name>
</gene>
<reference evidence="2 3" key="1">
    <citation type="submission" date="2020-10" db="EMBL/GenBank/DDBJ databases">
        <title>Connecting structure to function with the recovery of over 1000 high-quality activated sludge metagenome-assembled genomes encoding full-length rRNA genes using long-read sequencing.</title>
        <authorList>
            <person name="Singleton C.M."/>
            <person name="Petriglieri F."/>
            <person name="Kristensen J.M."/>
            <person name="Kirkegaard R.H."/>
            <person name="Michaelsen T.Y."/>
            <person name="Andersen M.H."/>
            <person name="Karst S.M."/>
            <person name="Dueholm M.S."/>
            <person name="Nielsen P.H."/>
            <person name="Albertsen M."/>
        </authorList>
    </citation>
    <scope>NUCLEOTIDE SEQUENCE [LARGE SCALE GENOMIC DNA]</scope>
    <source>
        <strain evidence="2">Ribe_18-Q3-R11-54_BAT3C.373</strain>
    </source>
</reference>
<evidence type="ECO:0000313" key="2">
    <source>
        <dbReference type="EMBL" id="MBK9719282.1"/>
    </source>
</evidence>
<dbReference type="CDD" id="cd02440">
    <property type="entry name" value="AdoMet_MTases"/>
    <property type="match status" value="1"/>
</dbReference>
<feature type="domain" description="Methyltransferase" evidence="1">
    <location>
        <begin position="53"/>
        <end position="172"/>
    </location>
</feature>
<dbReference type="InterPro" id="IPR029063">
    <property type="entry name" value="SAM-dependent_MTases_sf"/>
</dbReference>
<dbReference type="InterPro" id="IPR025714">
    <property type="entry name" value="Methyltranfer_dom"/>
</dbReference>
<evidence type="ECO:0000313" key="3">
    <source>
        <dbReference type="Proteomes" id="UP000808349"/>
    </source>
</evidence>